<keyword evidence="1" id="KW-0732">Signal</keyword>
<protein>
    <submittedName>
        <fullName evidence="2">Uncharacterized protein</fullName>
    </submittedName>
</protein>
<feature type="signal peptide" evidence="1">
    <location>
        <begin position="1"/>
        <end position="23"/>
    </location>
</feature>
<dbReference type="RefSeq" id="WP_090558220.1">
    <property type="nucleotide sequence ID" value="NZ_FNRA01000009.1"/>
</dbReference>
<evidence type="ECO:0000256" key="1">
    <source>
        <dbReference type="SAM" id="SignalP"/>
    </source>
</evidence>
<name>A0A1H4G5Q3_9SPHI</name>
<dbReference type="Proteomes" id="UP000198850">
    <property type="component" value="Unassembled WGS sequence"/>
</dbReference>
<evidence type="ECO:0000313" key="2">
    <source>
        <dbReference type="EMBL" id="SEB04032.1"/>
    </source>
</evidence>
<dbReference type="AlphaFoldDB" id="A0A1H4G5Q3"/>
<keyword evidence="3" id="KW-1185">Reference proteome</keyword>
<organism evidence="2 3">
    <name type="scientific">Pedobacter hartonius</name>
    <dbReference type="NCBI Taxonomy" id="425514"/>
    <lineage>
        <taxon>Bacteria</taxon>
        <taxon>Pseudomonadati</taxon>
        <taxon>Bacteroidota</taxon>
        <taxon>Sphingobacteriia</taxon>
        <taxon>Sphingobacteriales</taxon>
        <taxon>Sphingobacteriaceae</taxon>
        <taxon>Pedobacter</taxon>
    </lineage>
</organism>
<accession>A0A1H4G5Q3</accession>
<dbReference type="EMBL" id="FNRA01000009">
    <property type="protein sequence ID" value="SEB04032.1"/>
    <property type="molecule type" value="Genomic_DNA"/>
</dbReference>
<reference evidence="2 3" key="1">
    <citation type="submission" date="2016-10" db="EMBL/GenBank/DDBJ databases">
        <authorList>
            <person name="de Groot N.N."/>
        </authorList>
    </citation>
    <scope>NUCLEOTIDE SEQUENCE [LARGE SCALE GENOMIC DNA]</scope>
    <source>
        <strain evidence="2 3">DSM 19033</strain>
    </source>
</reference>
<dbReference type="PROSITE" id="PS51257">
    <property type="entry name" value="PROKAR_LIPOPROTEIN"/>
    <property type="match status" value="1"/>
</dbReference>
<feature type="chain" id="PRO_5011765408" evidence="1">
    <location>
        <begin position="24"/>
        <end position="85"/>
    </location>
</feature>
<sequence>MKNPKTLFQTVSCSMLLSAVLIASCNDPKKSAPAESTSADTTLSVNAGTSLAADTSKVSFDSSTIPVTKKDIGSFPYLKAPEDYK</sequence>
<evidence type="ECO:0000313" key="3">
    <source>
        <dbReference type="Proteomes" id="UP000198850"/>
    </source>
</evidence>
<proteinExistence type="predicted"/>
<gene>
    <name evidence="2" type="ORF">SAMN05443550_1096</name>
</gene>
<dbReference type="OrthoDB" id="9792021at2"/>